<dbReference type="Pfam" id="PF11348">
    <property type="entry name" value="DUF3150"/>
    <property type="match status" value="1"/>
</dbReference>
<name>A0A2S3WL57_PSEPU</name>
<proteinExistence type="predicted"/>
<evidence type="ECO:0000313" key="3">
    <source>
        <dbReference type="Proteomes" id="UP000237378"/>
    </source>
</evidence>
<dbReference type="EMBL" id="MING01000087">
    <property type="protein sequence ID" value="POF99579.1"/>
    <property type="molecule type" value="Genomic_DNA"/>
</dbReference>
<evidence type="ECO:0000313" key="2">
    <source>
        <dbReference type="EMBL" id="POF99579.1"/>
    </source>
</evidence>
<keyword evidence="1" id="KW-0175">Coiled coil</keyword>
<protein>
    <submittedName>
        <fullName evidence="2">Cobalamine biosynthesis protein</fullName>
    </submittedName>
</protein>
<gene>
    <name evidence="2" type="ORF">BGP82_27420</name>
</gene>
<organism evidence="2 3">
    <name type="scientific">Pseudomonas putida</name>
    <name type="common">Arthrobacter siderocapsulatus</name>
    <dbReference type="NCBI Taxonomy" id="303"/>
    <lineage>
        <taxon>Bacteria</taxon>
        <taxon>Pseudomonadati</taxon>
        <taxon>Pseudomonadota</taxon>
        <taxon>Gammaproteobacteria</taxon>
        <taxon>Pseudomonadales</taxon>
        <taxon>Pseudomonadaceae</taxon>
        <taxon>Pseudomonas</taxon>
    </lineage>
</organism>
<feature type="coiled-coil region" evidence="1">
    <location>
        <begin position="87"/>
        <end position="114"/>
    </location>
</feature>
<reference evidence="2 3" key="1">
    <citation type="submission" date="2016-08" db="EMBL/GenBank/DDBJ databases">
        <authorList>
            <person name="Seilhamer J.J."/>
        </authorList>
    </citation>
    <scope>NUCLEOTIDE SEQUENCE [LARGE SCALE GENOMIC DNA]</scope>
    <source>
        <strain evidence="2 3">KH-18-2</strain>
    </source>
</reference>
<comment type="caution">
    <text evidence="2">The sequence shown here is derived from an EMBL/GenBank/DDBJ whole genome shotgun (WGS) entry which is preliminary data.</text>
</comment>
<dbReference type="Proteomes" id="UP000237378">
    <property type="component" value="Unassembled WGS sequence"/>
</dbReference>
<accession>A0A2S3WL57</accession>
<dbReference type="AlphaFoldDB" id="A0A2S3WL57"/>
<evidence type="ECO:0000256" key="1">
    <source>
        <dbReference type="SAM" id="Coils"/>
    </source>
</evidence>
<dbReference type="InterPro" id="IPR021496">
    <property type="entry name" value="DUF3150"/>
</dbReference>
<reference evidence="2 3" key="2">
    <citation type="submission" date="2018-03" db="EMBL/GenBank/DDBJ databases">
        <title>Draft genome of Pseudomonas putida strain KH-18-2.</title>
        <authorList>
            <person name="Yoshizawa S."/>
            <person name="Khan N.H."/>
            <person name="Nishimura M."/>
            <person name="Chiura H.X."/>
            <person name="Ogura Y."/>
            <person name="Hayashi T."/>
            <person name="Kogure K."/>
        </authorList>
    </citation>
    <scope>NUCLEOTIDE SEQUENCE [LARGE SCALE GENOMIC DNA]</scope>
    <source>
        <strain evidence="2 3">KH-18-2</strain>
    </source>
</reference>
<sequence length="402" mass="44116">MSYTLKCEEPIKILDQLLLVDLSGIHLWTARKKLKPEMLEGKIPPAILASLGSMRVIDPEKLKPFEKIKRQATKVVEECGVRFLGGYAVSQDKIQEVVDRLEALKSQFYDLKNNFLPNYERWITEWIDKGWEKQEWRDAIRTSVTPKAQVDAGMHFGYAACRVSPDGDKHLSNTLGTQVRGLSDQLYAETADTAERLLETGLATRGHVTQTTLNTVRKINAKLRGLMFLSSEVKALTEHIEEVLAALPKSGVVNGSQYNSVVALVSALSDEDSIKRLIKNLNIANGHEDASMAFVPALPSVETEAPASVETEAPTAVEIEATAETVTAVAVPDAEVPADAVTMVEEELSASVANPSCHDSINEVPAKPEVVEPAESVPVEQSEEPLVINPSEPDMPFGTFWF</sequence>